<evidence type="ECO:0000313" key="2">
    <source>
        <dbReference type="Proteomes" id="UP000828048"/>
    </source>
</evidence>
<accession>A0ACB7XPE5</accession>
<protein>
    <submittedName>
        <fullName evidence="1">Uncharacterized protein</fullName>
    </submittedName>
</protein>
<gene>
    <name evidence="1" type="ORF">Vadar_009239</name>
</gene>
<reference evidence="1 2" key="1">
    <citation type="journal article" date="2021" name="Hortic Res">
        <title>High-quality reference genome and annotation aids understanding of berry development for evergreen blueberry (Vaccinium darrowii).</title>
        <authorList>
            <person name="Yu J."/>
            <person name="Hulse-Kemp A.M."/>
            <person name="Babiker E."/>
            <person name="Staton M."/>
        </authorList>
    </citation>
    <scope>NUCLEOTIDE SEQUENCE [LARGE SCALE GENOMIC DNA]</scope>
    <source>
        <strain evidence="2">cv. NJ 8807/NJ 8810</strain>
        <tissue evidence="1">Young leaf</tissue>
    </source>
</reference>
<evidence type="ECO:0000313" key="1">
    <source>
        <dbReference type="EMBL" id="KAH7842783.1"/>
    </source>
</evidence>
<dbReference type="EMBL" id="CM037151">
    <property type="protein sequence ID" value="KAH7842783.1"/>
    <property type="molecule type" value="Genomic_DNA"/>
</dbReference>
<sequence>MGEVHVEVNAQVLSPDFHTERNPVDAWLPITKSREGNAYTSSFLLTCSGIGLQALSLPFAFAALGWVWGMVSLCFAFGWQLYTMWLLVHLHESVSGTRYSRYLQLSIAAFGGKQGKLLAMFPVMYLSGGTCVSLIINAGKTIELFYRTMCSNGPTICNPKAFTPAECFLVFACLAIAVALFCPNLNSVAGVSFIGAITAVGYCTSIWVMSVSRGKPDGESYASSMATSSEIVRFRDVLTALGIIAVAFRGHNVVLEIQVKQ</sequence>
<keyword evidence="2" id="KW-1185">Reference proteome</keyword>
<name>A0ACB7XPE5_9ERIC</name>
<organism evidence="1 2">
    <name type="scientific">Vaccinium darrowii</name>
    <dbReference type="NCBI Taxonomy" id="229202"/>
    <lineage>
        <taxon>Eukaryota</taxon>
        <taxon>Viridiplantae</taxon>
        <taxon>Streptophyta</taxon>
        <taxon>Embryophyta</taxon>
        <taxon>Tracheophyta</taxon>
        <taxon>Spermatophyta</taxon>
        <taxon>Magnoliopsida</taxon>
        <taxon>eudicotyledons</taxon>
        <taxon>Gunneridae</taxon>
        <taxon>Pentapetalae</taxon>
        <taxon>asterids</taxon>
        <taxon>Ericales</taxon>
        <taxon>Ericaceae</taxon>
        <taxon>Vaccinioideae</taxon>
        <taxon>Vaccinieae</taxon>
        <taxon>Vaccinium</taxon>
    </lineage>
</organism>
<proteinExistence type="predicted"/>
<dbReference type="Proteomes" id="UP000828048">
    <property type="component" value="Chromosome 1"/>
</dbReference>
<comment type="caution">
    <text evidence="1">The sequence shown here is derived from an EMBL/GenBank/DDBJ whole genome shotgun (WGS) entry which is preliminary data.</text>
</comment>